<evidence type="ECO:0000259" key="1">
    <source>
        <dbReference type="Pfam" id="PF18813"/>
    </source>
</evidence>
<protein>
    <recommendedName>
        <fullName evidence="1">Phage-Barnase-EndoU-ColicinE5/D-RelE like nuclease 4 domain-containing protein</fullName>
    </recommendedName>
</protein>
<dbReference type="AlphaFoldDB" id="A0A2A7A1W3"/>
<dbReference type="InterPro" id="IPR041420">
    <property type="entry name" value="PBECR4"/>
</dbReference>
<feature type="domain" description="Phage-Barnase-EndoU-ColicinE5/D-RelE like nuclease 4" evidence="1">
    <location>
        <begin position="24"/>
        <end position="213"/>
    </location>
</feature>
<proteinExistence type="predicted"/>
<dbReference type="Pfam" id="PF18813">
    <property type="entry name" value="PBECR4"/>
    <property type="match status" value="1"/>
</dbReference>
<accession>A0A2A7A1W3</accession>
<sequence>MPFGRASIFLREGEKVQDEQQNVLYQAAAVWKDLMNYRYILTYGCRNKSYEINLTFSADEFSHLAGFQYLKDISLPRYNSRKIVDMILSGKITYKAIQKGMQYREMVEPRLLALVRLKEVLEQDFELFSYVPNLYPFVTKIKADYIISSQNEPTAFVFIIKESSVGDAMCDFLCCSAFEKGDRDYRTNQRSRALLKKERVQIETSDTVVLYDRLPKNPE</sequence>
<comment type="caution">
    <text evidence="2">The sequence shown here is derived from an EMBL/GenBank/DDBJ whole genome shotgun (WGS) entry which is preliminary data.</text>
</comment>
<organism evidence="2 3">
    <name type="scientific">Faecalibacterium prausnitzii</name>
    <dbReference type="NCBI Taxonomy" id="853"/>
    <lineage>
        <taxon>Bacteria</taxon>
        <taxon>Bacillati</taxon>
        <taxon>Bacillota</taxon>
        <taxon>Clostridia</taxon>
        <taxon>Eubacteriales</taxon>
        <taxon>Oscillospiraceae</taxon>
        <taxon>Faecalibacterium</taxon>
    </lineage>
</organism>
<dbReference type="Proteomes" id="UP000219901">
    <property type="component" value="Unassembled WGS sequence"/>
</dbReference>
<name>A0A2A7A1W3_9FIRM</name>
<reference evidence="2 3" key="1">
    <citation type="journal article" date="2017" name="Front. Microbiol.">
        <title>New Insights into the Diversity of the Genus Faecalibacterium.</title>
        <authorList>
            <person name="Benevides L."/>
            <person name="Burman S."/>
            <person name="Martin R."/>
            <person name="Robert V."/>
            <person name="Thomas M."/>
            <person name="Miquel S."/>
            <person name="Chain F."/>
            <person name="Sokol H."/>
            <person name="Bermudez-Humaran L.G."/>
            <person name="Morrison M."/>
            <person name="Langella P."/>
            <person name="Azevedo V.A."/>
            <person name="Chatel J.M."/>
            <person name="Soares S."/>
        </authorList>
    </citation>
    <scope>NUCLEOTIDE SEQUENCE [LARGE SCALE GENOMIC DNA]</scope>
    <source>
        <strain evidence="2 3">CNCM I 4546</strain>
    </source>
</reference>
<evidence type="ECO:0000313" key="3">
    <source>
        <dbReference type="Proteomes" id="UP000219901"/>
    </source>
</evidence>
<evidence type="ECO:0000313" key="2">
    <source>
        <dbReference type="EMBL" id="PDX73097.1"/>
    </source>
</evidence>
<gene>
    <name evidence="2" type="ORF">CGS55_04880</name>
</gene>
<dbReference type="EMBL" id="NMTV01000034">
    <property type="protein sequence ID" value="PDX73097.1"/>
    <property type="molecule type" value="Genomic_DNA"/>
</dbReference>